<protein>
    <submittedName>
        <fullName evidence="3">Uncharacterized protein</fullName>
    </submittedName>
</protein>
<feature type="chain" id="PRO_5043677278" evidence="2">
    <location>
        <begin position="21"/>
        <end position="223"/>
    </location>
</feature>
<dbReference type="PANTHER" id="PTHR47273">
    <property type="entry name" value="EXPRESSED PROTEIN"/>
    <property type="match status" value="1"/>
</dbReference>
<proteinExistence type="predicted"/>
<feature type="signal peptide" evidence="2">
    <location>
        <begin position="1"/>
        <end position="20"/>
    </location>
</feature>
<dbReference type="EMBL" id="JACGWN010000014">
    <property type="protein sequence ID" value="KAL0405363.1"/>
    <property type="molecule type" value="Genomic_DNA"/>
</dbReference>
<feature type="region of interest" description="Disordered" evidence="1">
    <location>
        <begin position="165"/>
        <end position="188"/>
    </location>
</feature>
<keyword evidence="2" id="KW-0732">Signal</keyword>
<evidence type="ECO:0000256" key="1">
    <source>
        <dbReference type="SAM" id="MobiDB-lite"/>
    </source>
</evidence>
<evidence type="ECO:0000313" key="3">
    <source>
        <dbReference type="EMBL" id="KAL0405363.1"/>
    </source>
</evidence>
<organism evidence="3">
    <name type="scientific">Sesamum latifolium</name>
    <dbReference type="NCBI Taxonomy" id="2727402"/>
    <lineage>
        <taxon>Eukaryota</taxon>
        <taxon>Viridiplantae</taxon>
        <taxon>Streptophyta</taxon>
        <taxon>Embryophyta</taxon>
        <taxon>Tracheophyta</taxon>
        <taxon>Spermatophyta</taxon>
        <taxon>Magnoliopsida</taxon>
        <taxon>eudicotyledons</taxon>
        <taxon>Gunneridae</taxon>
        <taxon>Pentapetalae</taxon>
        <taxon>asterids</taxon>
        <taxon>lamiids</taxon>
        <taxon>Lamiales</taxon>
        <taxon>Pedaliaceae</taxon>
        <taxon>Sesamum</taxon>
    </lineage>
</organism>
<dbReference type="PANTHER" id="PTHR47273:SF4">
    <property type="entry name" value="EXPRESSED PROTEIN"/>
    <property type="match status" value="1"/>
</dbReference>
<comment type="caution">
    <text evidence="3">The sequence shown here is derived from an EMBL/GenBank/DDBJ whole genome shotgun (WGS) entry which is preliminary data.</text>
</comment>
<evidence type="ECO:0000256" key="2">
    <source>
        <dbReference type="SAM" id="SignalP"/>
    </source>
</evidence>
<reference evidence="3" key="1">
    <citation type="submission" date="2020-06" db="EMBL/GenBank/DDBJ databases">
        <authorList>
            <person name="Li T."/>
            <person name="Hu X."/>
            <person name="Zhang T."/>
            <person name="Song X."/>
            <person name="Zhang H."/>
            <person name="Dai N."/>
            <person name="Sheng W."/>
            <person name="Hou X."/>
            <person name="Wei L."/>
        </authorList>
    </citation>
    <scope>NUCLEOTIDE SEQUENCE</scope>
    <source>
        <strain evidence="3">KEN1</strain>
        <tissue evidence="3">Leaf</tissue>
    </source>
</reference>
<dbReference type="Pfam" id="PF01190">
    <property type="entry name" value="Pollen_Ole_e_1"/>
    <property type="match status" value="1"/>
</dbReference>
<accession>A0AAW2TMC4</accession>
<gene>
    <name evidence="3" type="ORF">Slati_3850200</name>
</gene>
<reference evidence="3" key="2">
    <citation type="journal article" date="2024" name="Plant">
        <title>Genomic evolution and insights into agronomic trait innovations of Sesamum species.</title>
        <authorList>
            <person name="Miao H."/>
            <person name="Wang L."/>
            <person name="Qu L."/>
            <person name="Liu H."/>
            <person name="Sun Y."/>
            <person name="Le M."/>
            <person name="Wang Q."/>
            <person name="Wei S."/>
            <person name="Zheng Y."/>
            <person name="Lin W."/>
            <person name="Duan Y."/>
            <person name="Cao H."/>
            <person name="Xiong S."/>
            <person name="Wang X."/>
            <person name="Wei L."/>
            <person name="Li C."/>
            <person name="Ma Q."/>
            <person name="Ju M."/>
            <person name="Zhao R."/>
            <person name="Li G."/>
            <person name="Mu C."/>
            <person name="Tian Q."/>
            <person name="Mei H."/>
            <person name="Zhang T."/>
            <person name="Gao T."/>
            <person name="Zhang H."/>
        </authorList>
    </citation>
    <scope>NUCLEOTIDE SEQUENCE</scope>
    <source>
        <strain evidence="3">KEN1</strain>
    </source>
</reference>
<sequence length="223" mass="24438">MSWFWTIIFLCVAFAISSEGKHHKKHPSAVVVGTVYCDTCFQQDFPKASHFISGASVAVECKNTSSKPNFQQVVKTDKNGEFRVHLPFSISKHVKKIKKCAVKLISSNEAGAASSSLSLKTRKHGTHVFSAGFFTFKPLKQPDLCNQKPSISSFKNLDSAEKPSVLNPNDPLFPPPLQDPSPSNHRPEDGTFLRCRSCRTCRLCRSCPAAAAPCNPISATSRA</sequence>
<name>A0AAW2TMC4_9LAMI</name>
<dbReference type="AlphaFoldDB" id="A0AAW2TMC4"/>